<dbReference type="SMART" id="SM00957">
    <property type="entry name" value="SecA_DEAD"/>
    <property type="match status" value="1"/>
</dbReference>
<dbReference type="CDD" id="cd18803">
    <property type="entry name" value="SF2_C_secA"/>
    <property type="match status" value="1"/>
</dbReference>
<gene>
    <name evidence="12 17" type="primary">secA</name>
    <name evidence="17" type="ORF">CEE75_12035</name>
</gene>
<dbReference type="InterPro" id="IPR014018">
    <property type="entry name" value="SecA_motor_DEAD"/>
</dbReference>
<dbReference type="Pfam" id="PF07517">
    <property type="entry name" value="SecA_DEAD"/>
    <property type="match status" value="1"/>
</dbReference>
<comment type="catalytic activity">
    <reaction evidence="12">
        <text>ATP + H2O + cellular proteinSide 1 = ADP + phosphate + cellular proteinSide 2.</text>
        <dbReference type="EC" id="7.4.2.8"/>
    </reaction>
</comment>
<evidence type="ECO:0000256" key="7">
    <source>
        <dbReference type="ARBA" id="ARBA00022840"/>
    </source>
</evidence>
<keyword evidence="3 12" id="KW-0813">Transport</keyword>
<accession>A0A4R6CQI3</accession>
<comment type="function">
    <text evidence="12">Part of the Sec protein translocase complex. Interacts with the SecYEG preprotein conducting channel. Has a central role in coupling the hydrolysis of ATP to the transfer of proteins into and across the cell membrane, serving as an ATP-driven molecular motor driving the stepwise translocation of polypeptide chains across the membrane.</text>
</comment>
<dbReference type="InterPro" id="IPR020937">
    <property type="entry name" value="SecA_CS"/>
</dbReference>
<dbReference type="InterPro" id="IPR036266">
    <property type="entry name" value="SecA_Wing/Scaffold_sf"/>
</dbReference>
<organism evidence="17 18">
    <name type="scientific">Lactobacillus crispatus</name>
    <dbReference type="NCBI Taxonomy" id="47770"/>
    <lineage>
        <taxon>Bacteria</taxon>
        <taxon>Bacillati</taxon>
        <taxon>Bacillota</taxon>
        <taxon>Bacilli</taxon>
        <taxon>Lactobacillales</taxon>
        <taxon>Lactobacillaceae</taxon>
        <taxon>Lactobacillus</taxon>
    </lineage>
</organism>
<keyword evidence="6 12" id="KW-0547">Nucleotide-binding</keyword>
<dbReference type="FunFam" id="3.40.50.300:FF:000429">
    <property type="entry name" value="Preprotein translocase subunit SecA"/>
    <property type="match status" value="1"/>
</dbReference>
<evidence type="ECO:0000256" key="6">
    <source>
        <dbReference type="ARBA" id="ARBA00022741"/>
    </source>
</evidence>
<dbReference type="GO" id="GO:0065002">
    <property type="term" value="P:intracellular protein transmembrane transport"/>
    <property type="evidence" value="ECO:0007669"/>
    <property type="project" value="UniProtKB-UniRule"/>
</dbReference>
<dbReference type="GO" id="GO:0005886">
    <property type="term" value="C:plasma membrane"/>
    <property type="evidence" value="ECO:0007669"/>
    <property type="project" value="UniProtKB-SubCell"/>
</dbReference>
<dbReference type="PANTHER" id="PTHR30612">
    <property type="entry name" value="SECA INNER MEMBRANE COMPONENT OF SEC PROTEIN SECRETION SYSTEM"/>
    <property type="match status" value="1"/>
</dbReference>
<protein>
    <recommendedName>
        <fullName evidence="12 13">Protein translocase subunit SecA</fullName>
        <ecNumber evidence="12">7.4.2.8</ecNumber>
    </recommendedName>
</protein>
<dbReference type="GO" id="GO:0017038">
    <property type="term" value="P:protein import"/>
    <property type="evidence" value="ECO:0007669"/>
    <property type="project" value="InterPro"/>
</dbReference>
<dbReference type="GO" id="GO:0031522">
    <property type="term" value="C:cell envelope Sec protein transport complex"/>
    <property type="evidence" value="ECO:0007669"/>
    <property type="project" value="TreeGrafter"/>
</dbReference>
<dbReference type="PROSITE" id="PS01312">
    <property type="entry name" value="SECA"/>
    <property type="match status" value="1"/>
</dbReference>
<feature type="binding site" evidence="12">
    <location>
        <position position="83"/>
    </location>
    <ligand>
        <name>ATP</name>
        <dbReference type="ChEBI" id="CHEBI:30616"/>
    </ligand>
</feature>
<evidence type="ECO:0000256" key="5">
    <source>
        <dbReference type="ARBA" id="ARBA00022490"/>
    </source>
</evidence>
<evidence type="ECO:0000256" key="13">
    <source>
        <dbReference type="RuleBase" id="RU003874"/>
    </source>
</evidence>
<name>A0A4R6CQI3_9LACO</name>
<dbReference type="RefSeq" id="WP_060463838.1">
    <property type="nucleotide sequence ID" value="NZ_JAKXAW010000122.1"/>
</dbReference>
<dbReference type="Gene3D" id="1.10.3060.10">
    <property type="entry name" value="Helical scaffold and wing domains of SecA"/>
    <property type="match status" value="1"/>
</dbReference>
<dbReference type="GO" id="GO:0005524">
    <property type="term" value="F:ATP binding"/>
    <property type="evidence" value="ECO:0007669"/>
    <property type="project" value="UniProtKB-UniRule"/>
</dbReference>
<evidence type="ECO:0000259" key="14">
    <source>
        <dbReference type="PROSITE" id="PS51192"/>
    </source>
</evidence>
<evidence type="ECO:0000256" key="10">
    <source>
        <dbReference type="ARBA" id="ARBA00023010"/>
    </source>
</evidence>
<evidence type="ECO:0000259" key="15">
    <source>
        <dbReference type="PROSITE" id="PS51194"/>
    </source>
</evidence>
<evidence type="ECO:0000256" key="12">
    <source>
        <dbReference type="HAMAP-Rule" id="MF_01382"/>
    </source>
</evidence>
<dbReference type="EC" id="7.4.2.8" evidence="12"/>
<dbReference type="PROSITE" id="PS51194">
    <property type="entry name" value="HELICASE_CTER"/>
    <property type="match status" value="1"/>
</dbReference>
<dbReference type="NCBIfam" id="NF006630">
    <property type="entry name" value="PRK09200.1"/>
    <property type="match status" value="1"/>
</dbReference>
<feature type="binding site" evidence="12">
    <location>
        <position position="492"/>
    </location>
    <ligand>
        <name>ATP</name>
        <dbReference type="ChEBI" id="CHEBI:30616"/>
    </ligand>
</feature>
<dbReference type="InterPro" id="IPR001650">
    <property type="entry name" value="Helicase_C-like"/>
</dbReference>
<comment type="caution">
    <text evidence="17">The sequence shown here is derived from an EMBL/GenBank/DDBJ whole genome shotgun (WGS) entry which is preliminary data.</text>
</comment>
<dbReference type="AlphaFoldDB" id="A0A4R6CQI3"/>
<evidence type="ECO:0000256" key="11">
    <source>
        <dbReference type="ARBA" id="ARBA00023136"/>
    </source>
</evidence>
<evidence type="ECO:0000256" key="3">
    <source>
        <dbReference type="ARBA" id="ARBA00022448"/>
    </source>
</evidence>
<dbReference type="InterPro" id="IPR014001">
    <property type="entry name" value="Helicase_ATP-bd"/>
</dbReference>
<dbReference type="InterPro" id="IPR011116">
    <property type="entry name" value="SecA_Wing/Scaffold"/>
</dbReference>
<evidence type="ECO:0000256" key="4">
    <source>
        <dbReference type="ARBA" id="ARBA00022475"/>
    </source>
</evidence>
<dbReference type="Proteomes" id="UP000295195">
    <property type="component" value="Unassembled WGS sequence"/>
</dbReference>
<dbReference type="SUPFAM" id="SSF81767">
    <property type="entry name" value="Pre-protein crosslinking domain of SecA"/>
    <property type="match status" value="1"/>
</dbReference>
<dbReference type="GO" id="GO:0006605">
    <property type="term" value="P:protein targeting"/>
    <property type="evidence" value="ECO:0007669"/>
    <property type="project" value="UniProtKB-UniRule"/>
</dbReference>
<dbReference type="PANTHER" id="PTHR30612:SF0">
    <property type="entry name" value="CHLOROPLAST PROTEIN-TRANSPORTING ATPASE"/>
    <property type="match status" value="1"/>
</dbReference>
<reference evidence="17 18" key="1">
    <citation type="submission" date="2017-06" db="EMBL/GenBank/DDBJ databases">
        <authorList>
            <person name="Swanenburg J."/>
            <person name="Kort R."/>
        </authorList>
    </citation>
    <scope>NUCLEOTIDE SEQUENCE [LARGE SCALE GENOMIC DNA]</scope>
    <source>
        <strain evidence="17 18">RL05</strain>
    </source>
</reference>
<evidence type="ECO:0000256" key="1">
    <source>
        <dbReference type="ARBA" id="ARBA00004170"/>
    </source>
</evidence>
<evidence type="ECO:0000256" key="8">
    <source>
        <dbReference type="ARBA" id="ARBA00022927"/>
    </source>
</evidence>
<dbReference type="HAMAP" id="MF_01382">
    <property type="entry name" value="SecA"/>
    <property type="match status" value="1"/>
</dbReference>
<keyword evidence="4 12" id="KW-1003">Cell membrane</keyword>
<feature type="domain" description="Helicase ATP-binding" evidence="14">
    <location>
        <begin position="85"/>
        <end position="243"/>
    </location>
</feature>
<feature type="binding site" evidence="12">
    <location>
        <begin position="101"/>
        <end position="105"/>
    </location>
    <ligand>
        <name>ATP</name>
        <dbReference type="ChEBI" id="CHEBI:30616"/>
    </ligand>
</feature>
<comment type="subcellular location">
    <subcellularLocation>
        <location evidence="12">Cell membrane</location>
        <topology evidence="12">Peripheral membrane protein</topology>
        <orientation evidence="12">Cytoplasmic side</orientation>
    </subcellularLocation>
    <subcellularLocation>
        <location evidence="12">Cytoplasm</location>
    </subcellularLocation>
    <subcellularLocation>
        <location evidence="1">Membrane</location>
        <topology evidence="1">Peripheral membrane protein</topology>
    </subcellularLocation>
    <text evidence="12">Distribution is 50-50.</text>
</comment>
<dbReference type="Pfam" id="PF07516">
    <property type="entry name" value="SecA_SW"/>
    <property type="match status" value="1"/>
</dbReference>
<sequence length="795" mass="90149">MNLRNLLENNKFKIKKLEKLVDKVDSYAPTVRQLSDAQLKHQTNVFRQRYQQGESLDSMLPEAFAVIREADKRVLGMFPYKVQIMGGIVLHQGNLAEMRTGEGKTLTETLPVYLNAISGLGVHVITVNEYLSKRDAAEMGQVYSWMGLSVGVNTSEMGAEEKKHAYACDITYTTNSELAFDYLRDNQAVYKESQVQRGLNFVIVDEADSILIDEARTPLIISGPAPSYKTLYESTDNFVKTLNKNDYKKDEETKVVTLTESGIKKANAYFGISNLYDANNFTVAHYVDEALKANFAMDIDKDYIVRNGEVMIVDTFTGRVMEGRRFSDGLHQAIEAKERDRGATIRDADRTDASITYQNFFRMYTKLAGMSGTASTEAKEFYETYHMDVITIPTNRPVQRIDNPDVLFATKKAKFYAVARRVQQVHATGQPILIGTGSVEDSEYLSNLLNRFGLQHTTLNAKNDAKEAAIVAQAGQLGAITIATNMAGRGTDIKLEPRAKAAGGLFVLGTEKFESRRIDDQLRGRAGRQGDPGRTEFFLSLEDDLIVRYGGERIKKVRDSIIRSGYQGEPLESRLAIKAIGYSQKVVEGNNFDERKNTLRYDDVLRIEREKVYSERQKVIDSQEPYEPYLIAMFARTINRQVNKCLNNNKQIANIDAFSQFMGSIMGIKNPQIIQQLVNANDEVAIKNWLLQYSKNEINRKARALVNPSQLREFERVIILKAVDTAWKDNIDVMEQLRQSITLRGYGQKNPLIEYQSTAHEIYDDMLAEIDRDITRLFIRSRIEEEGRAKDEKAE</sequence>
<feature type="domain" description="Helicase C-terminal" evidence="15">
    <location>
        <begin position="410"/>
        <end position="577"/>
    </location>
</feature>
<evidence type="ECO:0000256" key="9">
    <source>
        <dbReference type="ARBA" id="ARBA00022967"/>
    </source>
</evidence>
<dbReference type="EMBL" id="NKLP01000257">
    <property type="protein sequence ID" value="TDN28916.1"/>
    <property type="molecule type" value="Genomic_DNA"/>
</dbReference>
<evidence type="ECO:0000259" key="16">
    <source>
        <dbReference type="PROSITE" id="PS51196"/>
    </source>
</evidence>
<dbReference type="GO" id="GO:0008564">
    <property type="term" value="F:protein-exporting ATPase activity"/>
    <property type="evidence" value="ECO:0007669"/>
    <property type="project" value="UniProtKB-EC"/>
</dbReference>
<feature type="domain" description="SecA family profile" evidence="16">
    <location>
        <begin position="1"/>
        <end position="570"/>
    </location>
</feature>
<dbReference type="SUPFAM" id="SSF52540">
    <property type="entry name" value="P-loop containing nucleoside triphosphate hydrolases"/>
    <property type="match status" value="2"/>
</dbReference>
<comment type="similarity">
    <text evidence="2 12 13">Belongs to the SecA family.</text>
</comment>
<keyword evidence="9 12" id="KW-1278">Translocase</keyword>
<evidence type="ECO:0000313" key="17">
    <source>
        <dbReference type="EMBL" id="TDN28916.1"/>
    </source>
</evidence>
<keyword evidence="8 12" id="KW-0653">Protein transport</keyword>
<keyword evidence="5 12" id="KW-0963">Cytoplasm</keyword>
<dbReference type="InterPro" id="IPR027417">
    <property type="entry name" value="P-loop_NTPase"/>
</dbReference>
<dbReference type="PROSITE" id="PS51196">
    <property type="entry name" value="SECA_MOTOR_DEAD"/>
    <property type="match status" value="1"/>
</dbReference>
<dbReference type="PRINTS" id="PR00906">
    <property type="entry name" value="SECA"/>
</dbReference>
<dbReference type="NCBIfam" id="TIGR00963">
    <property type="entry name" value="secA"/>
    <property type="match status" value="1"/>
</dbReference>
<keyword evidence="10 12" id="KW-0811">Translocation</keyword>
<keyword evidence="11 12" id="KW-0472">Membrane</keyword>
<dbReference type="GO" id="GO:0043952">
    <property type="term" value="P:protein transport by the Sec complex"/>
    <property type="evidence" value="ECO:0007669"/>
    <property type="project" value="TreeGrafter"/>
</dbReference>
<dbReference type="InterPro" id="IPR011130">
    <property type="entry name" value="SecA_preprotein_X-link_dom"/>
</dbReference>
<dbReference type="SUPFAM" id="SSF81886">
    <property type="entry name" value="Helical scaffold and wing domains of SecA"/>
    <property type="match status" value="1"/>
</dbReference>
<dbReference type="Gene3D" id="3.90.1440.10">
    <property type="entry name" value="SecA, preprotein cross-linking domain"/>
    <property type="match status" value="1"/>
</dbReference>
<keyword evidence="7 12" id="KW-0067">ATP-binding</keyword>
<comment type="subunit">
    <text evidence="12">Monomer and homodimer. Part of the essential Sec protein translocation apparatus which comprises SecA, SecYEG and auxiliary proteins SecDF. Other proteins may also be involved.</text>
</comment>
<dbReference type="Gene3D" id="3.40.50.300">
    <property type="entry name" value="P-loop containing nucleotide triphosphate hydrolases"/>
    <property type="match status" value="3"/>
</dbReference>
<dbReference type="InterPro" id="IPR036670">
    <property type="entry name" value="SecA_X-link_sf"/>
</dbReference>
<dbReference type="PROSITE" id="PS51192">
    <property type="entry name" value="HELICASE_ATP_BIND_1"/>
    <property type="match status" value="1"/>
</dbReference>
<dbReference type="InterPro" id="IPR000185">
    <property type="entry name" value="SecA"/>
</dbReference>
<dbReference type="CDD" id="cd17928">
    <property type="entry name" value="DEXDc_SecA"/>
    <property type="match status" value="1"/>
</dbReference>
<proteinExistence type="inferred from homology"/>
<dbReference type="SMART" id="SM00958">
    <property type="entry name" value="SecA_PP_bind"/>
    <property type="match status" value="1"/>
</dbReference>
<dbReference type="GO" id="GO:0005829">
    <property type="term" value="C:cytosol"/>
    <property type="evidence" value="ECO:0007669"/>
    <property type="project" value="TreeGrafter"/>
</dbReference>
<evidence type="ECO:0000256" key="2">
    <source>
        <dbReference type="ARBA" id="ARBA00007650"/>
    </source>
</evidence>
<dbReference type="Pfam" id="PF21090">
    <property type="entry name" value="P-loop_SecA"/>
    <property type="match status" value="2"/>
</dbReference>
<dbReference type="Pfam" id="PF01043">
    <property type="entry name" value="SecA_PP_bind"/>
    <property type="match status" value="1"/>
</dbReference>
<evidence type="ECO:0000313" key="18">
    <source>
        <dbReference type="Proteomes" id="UP000295195"/>
    </source>
</evidence>
<dbReference type="InterPro" id="IPR044722">
    <property type="entry name" value="SecA_SF2_C"/>
</dbReference>
<dbReference type="InterPro" id="IPR011115">
    <property type="entry name" value="SecA_DEAD"/>
</dbReference>